<dbReference type="EMBL" id="JAAWVO010029008">
    <property type="protein sequence ID" value="MBN3316369.1"/>
    <property type="molecule type" value="Genomic_DNA"/>
</dbReference>
<evidence type="ECO:0000259" key="4">
    <source>
        <dbReference type="PROSITE" id="PS50812"/>
    </source>
</evidence>
<feature type="compositionally biased region" description="Basic and acidic residues" evidence="3">
    <location>
        <begin position="1072"/>
        <end position="1087"/>
    </location>
</feature>
<feature type="compositionally biased region" description="Low complexity" evidence="3">
    <location>
        <begin position="82"/>
        <end position="91"/>
    </location>
</feature>
<evidence type="ECO:0000256" key="1">
    <source>
        <dbReference type="ARBA" id="ARBA00023015"/>
    </source>
</evidence>
<feature type="compositionally biased region" description="Low complexity" evidence="3">
    <location>
        <begin position="121"/>
        <end position="137"/>
    </location>
</feature>
<accession>A0A8J7TAJ9</accession>
<organism evidence="5 6">
    <name type="scientific">Atractosteus spatula</name>
    <name type="common">Alligator gar</name>
    <name type="synonym">Lepisosteus spatula</name>
    <dbReference type="NCBI Taxonomy" id="7917"/>
    <lineage>
        <taxon>Eukaryota</taxon>
        <taxon>Metazoa</taxon>
        <taxon>Chordata</taxon>
        <taxon>Craniata</taxon>
        <taxon>Vertebrata</taxon>
        <taxon>Euteleostomi</taxon>
        <taxon>Actinopterygii</taxon>
        <taxon>Neopterygii</taxon>
        <taxon>Holostei</taxon>
        <taxon>Semionotiformes</taxon>
        <taxon>Lepisosteidae</taxon>
        <taxon>Atractosteus</taxon>
    </lineage>
</organism>
<comment type="caution">
    <text evidence="5">The sequence shown here is derived from an EMBL/GenBank/DDBJ whole genome shotgun (WGS) entry which is preliminary data.</text>
</comment>
<dbReference type="GO" id="GO:0005634">
    <property type="term" value="C:nucleus"/>
    <property type="evidence" value="ECO:0007669"/>
    <property type="project" value="TreeGrafter"/>
</dbReference>
<proteinExistence type="predicted"/>
<evidence type="ECO:0000313" key="5">
    <source>
        <dbReference type="EMBL" id="MBN3316369.1"/>
    </source>
</evidence>
<dbReference type="AlphaFoldDB" id="A0A8J7TAJ9"/>
<gene>
    <name evidence="5" type="primary">Pwwp2a</name>
    <name evidence="5" type="ORF">GTO95_0017971</name>
</gene>
<dbReference type="SUPFAM" id="SSF63748">
    <property type="entry name" value="Tudor/PWWP/MBT"/>
    <property type="match status" value="1"/>
</dbReference>
<dbReference type="FunFam" id="2.30.30.140:FF:000036">
    <property type="entry name" value="PWWP domain-containing protein 2A"/>
    <property type="match status" value="1"/>
</dbReference>
<feature type="region of interest" description="Disordered" evidence="3">
    <location>
        <begin position="1"/>
        <end position="200"/>
    </location>
</feature>
<dbReference type="GO" id="GO:0003682">
    <property type="term" value="F:chromatin binding"/>
    <property type="evidence" value="ECO:0007669"/>
    <property type="project" value="TreeGrafter"/>
</dbReference>
<feature type="domain" description="PWWP" evidence="4">
    <location>
        <begin position="641"/>
        <end position="701"/>
    </location>
</feature>
<feature type="region of interest" description="Disordered" evidence="3">
    <location>
        <begin position="743"/>
        <end position="769"/>
    </location>
</feature>
<feature type="region of interest" description="Disordered" evidence="3">
    <location>
        <begin position="319"/>
        <end position="358"/>
    </location>
</feature>
<feature type="compositionally biased region" description="Pro residues" evidence="3">
    <location>
        <begin position="447"/>
        <end position="462"/>
    </location>
</feature>
<dbReference type="Proteomes" id="UP000736164">
    <property type="component" value="Unassembled WGS sequence"/>
</dbReference>
<feature type="region of interest" description="Disordered" evidence="3">
    <location>
        <begin position="1013"/>
        <end position="1095"/>
    </location>
</feature>
<feature type="region of interest" description="Disordered" evidence="3">
    <location>
        <begin position="1137"/>
        <end position="1199"/>
    </location>
</feature>
<feature type="compositionally biased region" description="Basic and acidic residues" evidence="3">
    <location>
        <begin position="1167"/>
        <end position="1182"/>
    </location>
</feature>
<dbReference type="InterPro" id="IPR000313">
    <property type="entry name" value="PWWP_dom"/>
</dbReference>
<protein>
    <submittedName>
        <fullName evidence="5">PWP2A protein</fullName>
    </submittedName>
</protein>
<dbReference type="Gene3D" id="2.30.30.140">
    <property type="match status" value="1"/>
</dbReference>
<feature type="region of interest" description="Disordered" evidence="3">
    <location>
        <begin position="384"/>
        <end position="496"/>
    </location>
</feature>
<feature type="compositionally biased region" description="Low complexity" evidence="3">
    <location>
        <begin position="1"/>
        <end position="21"/>
    </location>
</feature>
<feature type="region of interest" description="Disordered" evidence="3">
    <location>
        <begin position="512"/>
        <end position="609"/>
    </location>
</feature>
<feature type="compositionally biased region" description="Basic and acidic residues" evidence="3">
    <location>
        <begin position="512"/>
        <end position="542"/>
    </location>
</feature>
<feature type="non-terminal residue" evidence="5">
    <location>
        <position position="1"/>
    </location>
</feature>
<dbReference type="Pfam" id="PF00855">
    <property type="entry name" value="PWWP"/>
    <property type="match status" value="1"/>
</dbReference>
<feature type="compositionally biased region" description="Basic and acidic residues" evidence="3">
    <location>
        <begin position="399"/>
        <end position="408"/>
    </location>
</feature>
<dbReference type="PROSITE" id="PS50812">
    <property type="entry name" value="PWWP"/>
    <property type="match status" value="1"/>
</dbReference>
<evidence type="ECO:0000256" key="3">
    <source>
        <dbReference type="SAM" id="MobiDB-lite"/>
    </source>
</evidence>
<dbReference type="SMART" id="SM00293">
    <property type="entry name" value="PWWP"/>
    <property type="match status" value="1"/>
</dbReference>
<dbReference type="PANTHER" id="PTHR16112:SF22">
    <property type="entry name" value="PWWP DOMAIN-CONTAINING 2B"/>
    <property type="match status" value="1"/>
</dbReference>
<name>A0A8J7TAJ9_ATRSP</name>
<keyword evidence="6" id="KW-1185">Reference proteome</keyword>
<feature type="compositionally biased region" description="Low complexity" evidence="3">
    <location>
        <begin position="543"/>
        <end position="552"/>
    </location>
</feature>
<evidence type="ECO:0000256" key="2">
    <source>
        <dbReference type="ARBA" id="ARBA00023163"/>
    </source>
</evidence>
<dbReference type="GO" id="GO:0010369">
    <property type="term" value="C:chromocenter"/>
    <property type="evidence" value="ECO:0007669"/>
    <property type="project" value="TreeGrafter"/>
</dbReference>
<sequence>MAAVAAEPGAAAASTTTAGDGAEPEPEIVQPALAQAPLEAEASEERAPGMNLALLPEDGDAAQECSPVTAEAQGRPDREAAGKALAALAGGEQNETGRLGAGEAGAGPASTDPEPDPESAGDPGSDAESGESGSAPSVEAADEAAVVGHDPVRAPASPVADSAPRLHPDPTDLRAPGQQRDAEPPESEPEPKPTGAGGDSVLIRPECLAHLIPGSEVRVSLDHIIDDALVVSFRLGEKIFSGVLMDLSKRQFGGSKERFGVLRFIWSWRVKLACLGKREMVLLQDTFPGGVCQAYAKLDPQSRKQPEVVVEYGSRGQEVNFKERRPSGGPDDDRSRRGSKIESGTRLVHGAVLQDQRGPAAMAETAGCPWALVLQRDLQQGIKEGTKFGPYGIPVTVFPKRDYRDKPEPMQLKTEPFQPEAPDTQDGPSREPSDAPAAPHPSLWTSKPPPLFQEGAPYPPPLFIRDTYNQPIPQPPPRKIKRPKRKLYREEPTSIMNAIKLRPRQVLCDKCKGAVAGDKREARRGPGADCRGEEAKRRRSPDSSDASVCSVDSADDLKSSNSECSSTETFDFPPPGAFHAPSAPSTSSTAPNTTSSSSSSSTCSSSSASKEDKKLSNSLKATVFSKNVSKCVTPDGRTICVGDIVWAKIYGFPWWPARILAITVSRKDNGLLVRQEARISWFGSPTTSFLALSQLSPFLENFHFLGAGRPRAPATGSALTYSKGAGQPRLSQVCESTRWRLSGGATGRVPSSRWETDVPGSIGPRGGPIDLRSRSPVVPSCGPGEPLSIHIGISFLGLSSDHSGIGANSRSESAALTCGTVLQGPGCRNKACELLPWYCSLCPVDCRIPNLSFLGIWGRLALFDPLPPAPTTLDRSRVVTSVAFNGTEQQWGGQETGECVCGGAERQSAGFRAGRLLCRPASSAVFVAPCLDSRRGGSPRLAGLGTELRESQEMTRLISRVEPLARTSPRAAGACRPLLAHPGSDPPLSALFQRGDTEGLLIGLSHRSTVRVSPVAAAPGSEQNRTRGRTGGRVSQIVPNNQKQKLSPVGQAGDNSIEEKNAGWKPPAGLEFQRRQTDPRERLDGQTRNRTVRAARSGGELARLCLPTPPTLCPHKALHRAVSVCASQAQGRRVKPPAHTLLGTSGEGDNSIEEKNAGWKPPAGLEFQRRQTDPRERLDGQTRNRTVRAAVNQLPAQRG</sequence>
<feature type="compositionally biased region" description="Low complexity" evidence="3">
    <location>
        <begin position="580"/>
        <end position="608"/>
    </location>
</feature>
<feature type="compositionally biased region" description="Basic and acidic residues" evidence="3">
    <location>
        <begin position="320"/>
        <end position="340"/>
    </location>
</feature>
<keyword evidence="1" id="KW-0805">Transcription regulation</keyword>
<feature type="compositionally biased region" description="Low complexity" evidence="3">
    <location>
        <begin position="30"/>
        <end position="40"/>
    </location>
</feature>
<feature type="non-terminal residue" evidence="5">
    <location>
        <position position="1199"/>
    </location>
</feature>
<feature type="compositionally biased region" description="Polar residues" evidence="3">
    <location>
        <begin position="559"/>
        <end position="569"/>
    </location>
</feature>
<evidence type="ECO:0000313" key="6">
    <source>
        <dbReference type="Proteomes" id="UP000736164"/>
    </source>
</evidence>
<reference evidence="5" key="1">
    <citation type="journal article" date="2021" name="Cell">
        <title>Tracing the genetic footprints of vertebrate landing in non-teleost ray-finned fishes.</title>
        <authorList>
            <person name="Bi X."/>
            <person name="Wang K."/>
            <person name="Yang L."/>
            <person name="Pan H."/>
            <person name="Jiang H."/>
            <person name="Wei Q."/>
            <person name="Fang M."/>
            <person name="Yu H."/>
            <person name="Zhu C."/>
            <person name="Cai Y."/>
            <person name="He Y."/>
            <person name="Gan X."/>
            <person name="Zeng H."/>
            <person name="Yu D."/>
            <person name="Zhu Y."/>
            <person name="Jiang H."/>
            <person name="Qiu Q."/>
            <person name="Yang H."/>
            <person name="Zhang Y.E."/>
            <person name="Wang W."/>
            <person name="Zhu M."/>
            <person name="He S."/>
            <person name="Zhang G."/>
        </authorList>
    </citation>
    <scope>NUCLEOTIDE SEQUENCE</scope>
    <source>
        <strain evidence="5">Allg_001</strain>
    </source>
</reference>
<feature type="compositionally biased region" description="Basic residues" evidence="3">
    <location>
        <begin position="478"/>
        <end position="487"/>
    </location>
</feature>
<keyword evidence="2" id="KW-0804">Transcription</keyword>
<dbReference type="PANTHER" id="PTHR16112">
    <property type="entry name" value="METHYL-CPG BINDING PROTEIN, DROSOPHILA"/>
    <property type="match status" value="1"/>
</dbReference>